<gene>
    <name evidence="1" type="ORF">E5331_06980</name>
</gene>
<organism evidence="1 2">
    <name type="scientific">Lepagella muris</name>
    <dbReference type="NCBI Taxonomy" id="3032870"/>
    <lineage>
        <taxon>Bacteria</taxon>
        <taxon>Pseudomonadati</taxon>
        <taxon>Bacteroidota</taxon>
        <taxon>Bacteroidia</taxon>
        <taxon>Bacteroidales</taxon>
        <taxon>Muribaculaceae</taxon>
        <taxon>Lepagella</taxon>
    </lineage>
</organism>
<accession>A0AC61RFT2</accession>
<name>A0AC61RFT2_9BACT</name>
<proteinExistence type="predicted"/>
<dbReference type="Proteomes" id="UP000306319">
    <property type="component" value="Unassembled WGS sequence"/>
</dbReference>
<evidence type="ECO:0000313" key="1">
    <source>
        <dbReference type="EMBL" id="TGY79120.1"/>
    </source>
</evidence>
<keyword evidence="2" id="KW-1185">Reference proteome</keyword>
<reference evidence="1" key="1">
    <citation type="submission" date="2019-04" db="EMBL/GenBank/DDBJ databases">
        <title>Microbes associate with the intestines of laboratory mice.</title>
        <authorList>
            <person name="Navarre W."/>
            <person name="Wong E."/>
            <person name="Huang K."/>
            <person name="Tropini C."/>
            <person name="Ng K."/>
            <person name="Yu B."/>
        </authorList>
    </citation>
    <scope>NUCLEOTIDE SEQUENCE</scope>
    <source>
        <strain evidence="1">NM04_E33</strain>
    </source>
</reference>
<evidence type="ECO:0000313" key="2">
    <source>
        <dbReference type="Proteomes" id="UP000306319"/>
    </source>
</evidence>
<comment type="caution">
    <text evidence="1">The sequence shown here is derived from an EMBL/GenBank/DDBJ whole genome shotgun (WGS) entry which is preliminary data.</text>
</comment>
<dbReference type="EMBL" id="SRYB01000008">
    <property type="protein sequence ID" value="TGY79120.1"/>
    <property type="molecule type" value="Genomic_DNA"/>
</dbReference>
<protein>
    <submittedName>
        <fullName evidence="1">Uncharacterized protein</fullName>
    </submittedName>
</protein>
<feature type="non-terminal residue" evidence="1">
    <location>
        <position position="397"/>
    </location>
</feature>
<sequence length="397" mass="46082">MKLFIPTTTLNIDNILSTECIAPLAFYKGREYGYNQFYKIDCMPYSNVQLCFSKVPHFEINDIEHHSFPLVLEVTISDNNGQFKQIKDIDGVKVYQTDDIVRLTPYNTRVLFYNPTALNTAKLSCSDSLTNKLGDRYSFNLCHPEFDLVSFICRVKIDDFCTGYNEKVLQDNRLNKVKGFIFGYYLGVAKSLSTNSAKLLKIQKRIYDIIAAIKNDGGYNSSASIEELSQLDAEYKRNDPTMRQCKEKWNKYLENLHIPFESMETVLKDFDENDGIKTSFMRKNGFVPSVSLMQYGFYNLEGYRNALTTYTTSIVNSDRKKLLDKFTDSIKLTFDLAPSYETCMLAKEDENTTLFNKFIDRILWRDQCPTPETLRTERFRGCLKIIVNRGEFSERQH</sequence>